<accession>A0A1G8C5U8</accession>
<protein>
    <recommendedName>
        <fullName evidence="3">Superoxide dismutase [Cu-Zn]</fullName>
        <ecNumber evidence="3">1.15.1.1</ecNumber>
    </recommendedName>
</protein>
<feature type="chain" id="PRO_5011557616" description="Superoxide dismutase [Cu-Zn]" evidence="5">
    <location>
        <begin position="24"/>
        <end position="211"/>
    </location>
</feature>
<evidence type="ECO:0000256" key="2">
    <source>
        <dbReference type="ARBA" id="ARBA00024900"/>
    </source>
</evidence>
<dbReference type="PROSITE" id="PS00332">
    <property type="entry name" value="SOD_CU_ZN_2"/>
    <property type="match status" value="1"/>
</dbReference>
<keyword evidence="3" id="KW-0479">Metal-binding</keyword>
<dbReference type="Pfam" id="PF00080">
    <property type="entry name" value="Sod_Cu"/>
    <property type="match status" value="1"/>
</dbReference>
<proteinExistence type="inferred from homology"/>
<dbReference type="RefSeq" id="WP_175487390.1">
    <property type="nucleotide sequence ID" value="NZ_FNDK01000005.1"/>
</dbReference>
<dbReference type="EC" id="1.15.1.1" evidence="3"/>
<dbReference type="InterPro" id="IPR018152">
    <property type="entry name" value="SOD_Cu/Zn_BS"/>
</dbReference>
<evidence type="ECO:0000256" key="5">
    <source>
        <dbReference type="SAM" id="SignalP"/>
    </source>
</evidence>
<dbReference type="InterPro" id="IPR024134">
    <property type="entry name" value="SOD_Cu/Zn_/chaperone"/>
</dbReference>
<evidence type="ECO:0000259" key="6">
    <source>
        <dbReference type="Pfam" id="PF00080"/>
    </source>
</evidence>
<evidence type="ECO:0000256" key="3">
    <source>
        <dbReference type="RuleBase" id="RU000393"/>
    </source>
</evidence>
<dbReference type="AlphaFoldDB" id="A0A1G8C5U8"/>
<organism evidence="7 8">
    <name type="scientific">Alteribacillus persepolensis</name>
    <dbReference type="NCBI Taxonomy" id="568899"/>
    <lineage>
        <taxon>Bacteria</taxon>
        <taxon>Bacillati</taxon>
        <taxon>Bacillota</taxon>
        <taxon>Bacilli</taxon>
        <taxon>Bacillales</taxon>
        <taxon>Bacillaceae</taxon>
        <taxon>Alteribacillus</taxon>
    </lineage>
</organism>
<keyword evidence="3" id="KW-0186">Copper</keyword>
<dbReference type="GO" id="GO:0005507">
    <property type="term" value="F:copper ion binding"/>
    <property type="evidence" value="ECO:0007669"/>
    <property type="project" value="InterPro"/>
</dbReference>
<dbReference type="SUPFAM" id="SSF49329">
    <property type="entry name" value="Cu,Zn superoxide dismutase-like"/>
    <property type="match status" value="1"/>
</dbReference>
<keyword evidence="3" id="KW-0560">Oxidoreductase</keyword>
<keyword evidence="3" id="KW-0862">Zinc</keyword>
<evidence type="ECO:0000313" key="8">
    <source>
        <dbReference type="Proteomes" id="UP000199163"/>
    </source>
</evidence>
<dbReference type="PROSITE" id="PS51257">
    <property type="entry name" value="PROKAR_LIPOPROTEIN"/>
    <property type="match status" value="1"/>
</dbReference>
<feature type="domain" description="Superoxide dismutase copper/zinc binding" evidence="6">
    <location>
        <begin position="64"/>
        <end position="207"/>
    </location>
</feature>
<name>A0A1G8C5U8_9BACI</name>
<evidence type="ECO:0000256" key="1">
    <source>
        <dbReference type="ARBA" id="ARBA00010457"/>
    </source>
</evidence>
<reference evidence="7 8" key="1">
    <citation type="submission" date="2016-10" db="EMBL/GenBank/DDBJ databases">
        <authorList>
            <person name="de Groot N.N."/>
        </authorList>
    </citation>
    <scope>NUCLEOTIDE SEQUENCE [LARGE SCALE GENOMIC DNA]</scope>
    <source>
        <strain evidence="7 8">DSM 21632</strain>
    </source>
</reference>
<dbReference type="EMBL" id="FNDK01000005">
    <property type="protein sequence ID" value="SDH40649.1"/>
    <property type="molecule type" value="Genomic_DNA"/>
</dbReference>
<comment type="function">
    <text evidence="2">Destroys radicals which are normally produced within the cells and which are toxic to biological systems. May play a role in favoring mycobacterial survival in phagocytes.</text>
</comment>
<dbReference type="PANTHER" id="PTHR10003">
    <property type="entry name" value="SUPEROXIDE DISMUTASE CU-ZN -RELATED"/>
    <property type="match status" value="1"/>
</dbReference>
<dbReference type="Gene3D" id="2.60.40.200">
    <property type="entry name" value="Superoxide dismutase, copper/zinc binding domain"/>
    <property type="match status" value="1"/>
</dbReference>
<dbReference type="Proteomes" id="UP000199163">
    <property type="component" value="Unassembled WGS sequence"/>
</dbReference>
<dbReference type="InterPro" id="IPR036423">
    <property type="entry name" value="SOD-like_Cu/Zn_dom_sf"/>
</dbReference>
<dbReference type="GO" id="GO:0004784">
    <property type="term" value="F:superoxide dismutase activity"/>
    <property type="evidence" value="ECO:0007669"/>
    <property type="project" value="UniProtKB-EC"/>
</dbReference>
<evidence type="ECO:0000256" key="4">
    <source>
        <dbReference type="SAM" id="MobiDB-lite"/>
    </source>
</evidence>
<feature type="region of interest" description="Disordered" evidence="4">
    <location>
        <begin position="177"/>
        <end position="197"/>
    </location>
</feature>
<dbReference type="STRING" id="568899.SAMN05192534_10568"/>
<sequence length="211" mass="22521">MKWIYVVLAGCMALFISGCNNEAAPQENDAVEEDAEAVLADVARSSENSIAKADMINTSGQSIGTVHFYDNDHSVMMEALFNEGIPAGFHGFHIHETGVCDPNASDGPFTSAGGHYNPQGTNHGSHAGDMPSLYGLEDGSSYLLTALDRFSPQQVANEQRAVIVHTDANNFANIPDRYTSDLNNQSGPDEETLKTGDAGDRLACGVIEPSR</sequence>
<evidence type="ECO:0000313" key="7">
    <source>
        <dbReference type="EMBL" id="SDH40649.1"/>
    </source>
</evidence>
<keyword evidence="8" id="KW-1185">Reference proteome</keyword>
<comment type="cofactor">
    <cofactor evidence="3">
        <name>Zn(2+)</name>
        <dbReference type="ChEBI" id="CHEBI:29105"/>
    </cofactor>
    <text evidence="3">Binds 1 zinc ion per subunit.</text>
</comment>
<comment type="similarity">
    <text evidence="1 3">Belongs to the Cu-Zn superoxide dismutase family.</text>
</comment>
<gene>
    <name evidence="7" type="ORF">SAMN05192534_10568</name>
</gene>
<comment type="catalytic activity">
    <reaction evidence="3">
        <text>2 superoxide + 2 H(+) = H2O2 + O2</text>
        <dbReference type="Rhea" id="RHEA:20696"/>
        <dbReference type="ChEBI" id="CHEBI:15378"/>
        <dbReference type="ChEBI" id="CHEBI:15379"/>
        <dbReference type="ChEBI" id="CHEBI:16240"/>
        <dbReference type="ChEBI" id="CHEBI:18421"/>
        <dbReference type="EC" id="1.15.1.1"/>
    </reaction>
</comment>
<dbReference type="InterPro" id="IPR001424">
    <property type="entry name" value="SOD_Cu_Zn_dom"/>
</dbReference>
<keyword evidence="5" id="KW-0732">Signal</keyword>
<comment type="cofactor">
    <cofactor evidence="3">
        <name>Cu cation</name>
        <dbReference type="ChEBI" id="CHEBI:23378"/>
    </cofactor>
    <text evidence="3">Binds 1 copper ion per subunit.</text>
</comment>
<feature type="signal peptide" evidence="5">
    <location>
        <begin position="1"/>
        <end position="23"/>
    </location>
</feature>